<reference evidence="1 2" key="1">
    <citation type="submission" date="2018-03" db="EMBL/GenBank/DDBJ databases">
        <title>Adhaeribacter sp. HMF7605 Genome sequencing and assembly.</title>
        <authorList>
            <person name="Kang H."/>
            <person name="Kang J."/>
            <person name="Cha I."/>
            <person name="Kim H."/>
            <person name="Joh K."/>
        </authorList>
    </citation>
    <scope>NUCLEOTIDE SEQUENCE [LARGE SCALE GENOMIC DNA]</scope>
    <source>
        <strain evidence="1 2">HMF7605</strain>
    </source>
</reference>
<evidence type="ECO:0000313" key="1">
    <source>
        <dbReference type="EMBL" id="PSR54172.1"/>
    </source>
</evidence>
<dbReference type="AlphaFoldDB" id="A0A2T2YF95"/>
<dbReference type="Proteomes" id="UP000240357">
    <property type="component" value="Unassembled WGS sequence"/>
</dbReference>
<dbReference type="EMBL" id="PYFT01000001">
    <property type="protein sequence ID" value="PSR54172.1"/>
    <property type="molecule type" value="Genomic_DNA"/>
</dbReference>
<accession>A0A2T2YF95</accession>
<organism evidence="1 2">
    <name type="scientific">Adhaeribacter arboris</name>
    <dbReference type="NCBI Taxonomy" id="2072846"/>
    <lineage>
        <taxon>Bacteria</taxon>
        <taxon>Pseudomonadati</taxon>
        <taxon>Bacteroidota</taxon>
        <taxon>Cytophagia</taxon>
        <taxon>Cytophagales</taxon>
        <taxon>Hymenobacteraceae</taxon>
        <taxon>Adhaeribacter</taxon>
    </lineage>
</organism>
<comment type="caution">
    <text evidence="1">The sequence shown here is derived from an EMBL/GenBank/DDBJ whole genome shotgun (WGS) entry which is preliminary data.</text>
</comment>
<sequence>MINKILEIAFSGFFPFLGMTILLNGFAYFAVNGILRIVHEIFRFWLRFMRMLMVRKHGWPPPHLDADGDWKPNS</sequence>
<gene>
    <name evidence="1" type="ORF">AHMF7605_11890</name>
</gene>
<name>A0A2T2YF95_9BACT</name>
<evidence type="ECO:0000313" key="2">
    <source>
        <dbReference type="Proteomes" id="UP000240357"/>
    </source>
</evidence>
<keyword evidence="2" id="KW-1185">Reference proteome</keyword>
<protein>
    <submittedName>
        <fullName evidence="1">Uncharacterized protein</fullName>
    </submittedName>
</protein>
<proteinExistence type="predicted"/>